<comment type="similarity">
    <text evidence="4">Belongs to the cyclic nucleotide phosphodiesterase class-III family.</text>
</comment>
<dbReference type="EMBL" id="QGGW01000007">
    <property type="protein sequence ID" value="PWK59601.1"/>
    <property type="molecule type" value="Genomic_DNA"/>
</dbReference>
<keyword evidence="7" id="KW-1185">Reference proteome</keyword>
<dbReference type="AlphaFoldDB" id="A0A316GF94"/>
<dbReference type="PANTHER" id="PTHR42988">
    <property type="entry name" value="PHOSPHOHYDROLASE"/>
    <property type="match status" value="1"/>
</dbReference>
<dbReference type="RefSeq" id="WP_109669399.1">
    <property type="nucleotide sequence ID" value="NZ_QGGW01000007.1"/>
</dbReference>
<protein>
    <submittedName>
        <fullName evidence="6">Calcineurin-like phosphoesterase family protein</fullName>
    </submittedName>
</protein>
<evidence type="ECO:0000313" key="6">
    <source>
        <dbReference type="EMBL" id="PWK59601.1"/>
    </source>
</evidence>
<sequence>MSLIVQITDPHLRSDGADPCHDPAQAMQRAFAAISAMDIRPDAIVLSGDIIDRSARDYAHALPLLRQAPVRLLPMPGNHDRMVEFRAAFGGWAPYVPDHLSFVEPVGEVLLIGLDSNLPGGGGGVDEARLDWLSAVLAEARAPVLLALHHPPFPTHAPHLDASGFAGADALASCLSGSRVCKIIAGHSHRGMQTLWAGLPASTCTAIGHGLSLSLSGKTPHRPVGTGPGYELHQLRSGALVSHQVALG</sequence>
<evidence type="ECO:0000256" key="4">
    <source>
        <dbReference type="ARBA" id="ARBA00025742"/>
    </source>
</evidence>
<dbReference type="PANTHER" id="PTHR42988:SF2">
    <property type="entry name" value="CYCLIC NUCLEOTIDE PHOSPHODIESTERASE CBUA0032-RELATED"/>
    <property type="match status" value="1"/>
</dbReference>
<evidence type="ECO:0000259" key="5">
    <source>
        <dbReference type="Pfam" id="PF00149"/>
    </source>
</evidence>
<dbReference type="Pfam" id="PF00149">
    <property type="entry name" value="Metallophos"/>
    <property type="match status" value="1"/>
</dbReference>
<comment type="caution">
    <text evidence="6">The sequence shown here is derived from an EMBL/GenBank/DDBJ whole genome shotgun (WGS) entry which is preliminary data.</text>
</comment>
<evidence type="ECO:0000313" key="7">
    <source>
        <dbReference type="Proteomes" id="UP000245708"/>
    </source>
</evidence>
<keyword evidence="2" id="KW-0378">Hydrolase</keyword>
<name>A0A316GF94_9RHOB</name>
<dbReference type="InterPro" id="IPR050884">
    <property type="entry name" value="CNP_phosphodiesterase-III"/>
</dbReference>
<dbReference type="InterPro" id="IPR004843">
    <property type="entry name" value="Calcineurin-like_PHP"/>
</dbReference>
<dbReference type="InterPro" id="IPR029052">
    <property type="entry name" value="Metallo-depent_PP-like"/>
</dbReference>
<evidence type="ECO:0000256" key="2">
    <source>
        <dbReference type="ARBA" id="ARBA00022801"/>
    </source>
</evidence>
<feature type="domain" description="Calcineurin-like phosphoesterase" evidence="5">
    <location>
        <begin position="4"/>
        <end position="190"/>
    </location>
</feature>
<dbReference type="Gene3D" id="3.60.21.10">
    <property type="match status" value="1"/>
</dbReference>
<gene>
    <name evidence="6" type="ORF">C7455_107146</name>
</gene>
<evidence type="ECO:0000256" key="3">
    <source>
        <dbReference type="ARBA" id="ARBA00023004"/>
    </source>
</evidence>
<dbReference type="OrthoDB" id="651281at2"/>
<evidence type="ECO:0000256" key="1">
    <source>
        <dbReference type="ARBA" id="ARBA00022723"/>
    </source>
</evidence>
<accession>A0A316GF94</accession>
<dbReference type="GO" id="GO:0016787">
    <property type="term" value="F:hydrolase activity"/>
    <property type="evidence" value="ECO:0007669"/>
    <property type="project" value="UniProtKB-KW"/>
</dbReference>
<organism evidence="6 7">
    <name type="scientific">Roseicyclus mahoneyensis</name>
    <dbReference type="NCBI Taxonomy" id="164332"/>
    <lineage>
        <taxon>Bacteria</taxon>
        <taxon>Pseudomonadati</taxon>
        <taxon>Pseudomonadota</taxon>
        <taxon>Alphaproteobacteria</taxon>
        <taxon>Rhodobacterales</taxon>
        <taxon>Roseobacteraceae</taxon>
        <taxon>Roseicyclus</taxon>
    </lineage>
</organism>
<reference evidence="6 7" key="1">
    <citation type="submission" date="2018-05" db="EMBL/GenBank/DDBJ databases">
        <title>Genomic Encyclopedia of Type Strains, Phase IV (KMG-IV): sequencing the most valuable type-strain genomes for metagenomic binning, comparative biology and taxonomic classification.</title>
        <authorList>
            <person name="Goeker M."/>
        </authorList>
    </citation>
    <scope>NUCLEOTIDE SEQUENCE [LARGE SCALE GENOMIC DNA]</scope>
    <source>
        <strain evidence="6 7">DSM 16097</strain>
    </source>
</reference>
<keyword evidence="1" id="KW-0479">Metal-binding</keyword>
<dbReference type="Proteomes" id="UP000245708">
    <property type="component" value="Unassembled WGS sequence"/>
</dbReference>
<dbReference type="GO" id="GO:0046872">
    <property type="term" value="F:metal ion binding"/>
    <property type="evidence" value="ECO:0007669"/>
    <property type="project" value="UniProtKB-KW"/>
</dbReference>
<dbReference type="SUPFAM" id="SSF56300">
    <property type="entry name" value="Metallo-dependent phosphatases"/>
    <property type="match status" value="1"/>
</dbReference>
<keyword evidence="3" id="KW-0408">Iron</keyword>
<proteinExistence type="inferred from homology"/>